<dbReference type="RefSeq" id="WP_306345081.1">
    <property type="nucleotide sequence ID" value="NZ_BJVC01000001.1"/>
</dbReference>
<dbReference type="NCBIfam" id="TIGR00667">
    <property type="entry name" value="aat"/>
    <property type="match status" value="1"/>
</dbReference>
<dbReference type="PANTHER" id="PTHR30098">
    <property type="entry name" value="LEUCYL/PHENYLALANYL-TRNA--PROTEIN TRANSFERASE"/>
    <property type="match status" value="1"/>
</dbReference>
<comment type="catalytic activity">
    <reaction evidence="4">
        <text>N-terminal L-lysyl-[protein] + L-leucyl-tRNA(Leu) = N-terminal L-leucyl-L-lysyl-[protein] + tRNA(Leu) + H(+)</text>
        <dbReference type="Rhea" id="RHEA:12340"/>
        <dbReference type="Rhea" id="RHEA-COMP:9613"/>
        <dbReference type="Rhea" id="RHEA-COMP:9622"/>
        <dbReference type="Rhea" id="RHEA-COMP:12670"/>
        <dbReference type="Rhea" id="RHEA-COMP:12671"/>
        <dbReference type="ChEBI" id="CHEBI:15378"/>
        <dbReference type="ChEBI" id="CHEBI:65249"/>
        <dbReference type="ChEBI" id="CHEBI:78442"/>
        <dbReference type="ChEBI" id="CHEBI:78494"/>
        <dbReference type="ChEBI" id="CHEBI:133043"/>
        <dbReference type="EC" id="2.3.2.6"/>
    </reaction>
</comment>
<comment type="subcellular location">
    <subcellularLocation>
        <location evidence="4">Cytoplasm</location>
    </subcellularLocation>
</comment>
<dbReference type="PANTHER" id="PTHR30098:SF2">
    <property type="entry name" value="LEUCYL_PHENYLALANYL-TRNA--PROTEIN TRANSFERASE"/>
    <property type="match status" value="1"/>
</dbReference>
<dbReference type="EMBL" id="BJVC01000001">
    <property type="protein sequence ID" value="GEL01333.1"/>
    <property type="molecule type" value="Genomic_DNA"/>
</dbReference>
<dbReference type="Pfam" id="PF03588">
    <property type="entry name" value="Leu_Phe_trans"/>
    <property type="match status" value="1"/>
</dbReference>
<comment type="function">
    <text evidence="4">Functions in the N-end rule pathway of protein degradation where it conjugates Leu, Phe and, less efficiently, Met from aminoacyl-tRNAs to the N-termini of proteins containing an N-terminal arginine or lysine.</text>
</comment>
<keyword evidence="6" id="KW-1185">Reference proteome</keyword>
<dbReference type="InterPro" id="IPR004616">
    <property type="entry name" value="Leu/Phe-tRNA_Trfase"/>
</dbReference>
<sequence length="223" mass="24859">MIDPLTSERLIEAYRMGVFPMSDGRSAGDITWHRPLMRGILPLGAGFHLSKRLARTVLQGRFSVTSDRAFNAVIRSCAEVSGRDETWISHRLEARYGALHALGHAHSIEIWSGSELVGGLYGVHLGGAFFGESMFSRRTDASKIALVHLVATLRRRGFVLLDTQFPTTHLERFGCQTVPDTLYRLMLDRALTIEATWSHAVALDELRQEIAVLREESASSQVQ</sequence>
<keyword evidence="1 4" id="KW-0963">Cytoplasm</keyword>
<evidence type="ECO:0000313" key="5">
    <source>
        <dbReference type="EMBL" id="GEL01333.1"/>
    </source>
</evidence>
<proteinExistence type="inferred from homology"/>
<name>A0A511BNA3_9PROT</name>
<protein>
    <recommendedName>
        <fullName evidence="4">Leucyl/phenylalanyl-tRNA--protein transferase</fullName>
        <ecNumber evidence="4">2.3.2.6</ecNumber>
    </recommendedName>
    <alternativeName>
        <fullName evidence="4">L/F-transferase</fullName>
    </alternativeName>
    <alternativeName>
        <fullName evidence="4">Leucyltransferase</fullName>
    </alternativeName>
    <alternativeName>
        <fullName evidence="4">Phenyalanyltransferase</fullName>
    </alternativeName>
</protein>
<evidence type="ECO:0000256" key="1">
    <source>
        <dbReference type="ARBA" id="ARBA00022490"/>
    </source>
</evidence>
<reference evidence="5 6" key="1">
    <citation type="submission" date="2019-07" db="EMBL/GenBank/DDBJ databases">
        <title>Whole genome shotgun sequence of Swaminathania salitolerans NBRC 104436.</title>
        <authorList>
            <person name="Hosoyama A."/>
            <person name="Uohara A."/>
            <person name="Ohji S."/>
            <person name="Ichikawa N."/>
        </authorList>
    </citation>
    <scope>NUCLEOTIDE SEQUENCE [LARGE SCALE GENOMIC DNA]</scope>
    <source>
        <strain evidence="5 6">NBRC 104436</strain>
    </source>
</reference>
<organism evidence="5 6">
    <name type="scientific">Swaminathania salitolerans</name>
    <dbReference type="NCBI Taxonomy" id="182838"/>
    <lineage>
        <taxon>Bacteria</taxon>
        <taxon>Pseudomonadati</taxon>
        <taxon>Pseudomonadota</taxon>
        <taxon>Alphaproteobacteria</taxon>
        <taxon>Acetobacterales</taxon>
        <taxon>Acetobacteraceae</taxon>
        <taxon>Swaminathania</taxon>
    </lineage>
</organism>
<dbReference type="InterPro" id="IPR042203">
    <property type="entry name" value="Leu/Phe-tRNA_Trfase_C"/>
</dbReference>
<comment type="caution">
    <text evidence="5">The sequence shown here is derived from an EMBL/GenBank/DDBJ whole genome shotgun (WGS) entry which is preliminary data.</text>
</comment>
<evidence type="ECO:0000313" key="6">
    <source>
        <dbReference type="Proteomes" id="UP000321405"/>
    </source>
</evidence>
<dbReference type="InterPro" id="IPR016181">
    <property type="entry name" value="Acyl_CoA_acyltransferase"/>
</dbReference>
<dbReference type="Proteomes" id="UP000321405">
    <property type="component" value="Unassembled WGS sequence"/>
</dbReference>
<evidence type="ECO:0000256" key="4">
    <source>
        <dbReference type="HAMAP-Rule" id="MF_00688"/>
    </source>
</evidence>
<accession>A0A511BNA3</accession>
<dbReference type="AlphaFoldDB" id="A0A511BNA3"/>
<keyword evidence="2 4" id="KW-0808">Transferase</keyword>
<comment type="catalytic activity">
    <reaction evidence="4">
        <text>N-terminal L-arginyl-[protein] + L-leucyl-tRNA(Leu) = N-terminal L-leucyl-L-arginyl-[protein] + tRNA(Leu) + H(+)</text>
        <dbReference type="Rhea" id="RHEA:50416"/>
        <dbReference type="Rhea" id="RHEA-COMP:9613"/>
        <dbReference type="Rhea" id="RHEA-COMP:9622"/>
        <dbReference type="Rhea" id="RHEA-COMP:12672"/>
        <dbReference type="Rhea" id="RHEA-COMP:12673"/>
        <dbReference type="ChEBI" id="CHEBI:15378"/>
        <dbReference type="ChEBI" id="CHEBI:64719"/>
        <dbReference type="ChEBI" id="CHEBI:78442"/>
        <dbReference type="ChEBI" id="CHEBI:78494"/>
        <dbReference type="ChEBI" id="CHEBI:133044"/>
        <dbReference type="EC" id="2.3.2.6"/>
    </reaction>
</comment>
<dbReference type="SUPFAM" id="SSF55729">
    <property type="entry name" value="Acyl-CoA N-acyltransferases (Nat)"/>
    <property type="match status" value="1"/>
</dbReference>
<comment type="similarity">
    <text evidence="4">Belongs to the L/F-transferase family.</text>
</comment>
<dbReference type="Gene3D" id="3.40.630.70">
    <property type="entry name" value="Leucyl/phenylalanyl-tRNA-protein transferase, C-terminal domain"/>
    <property type="match status" value="1"/>
</dbReference>
<dbReference type="HAMAP" id="MF_00688">
    <property type="entry name" value="Leu_Phe_trans"/>
    <property type="match status" value="1"/>
</dbReference>
<dbReference type="GO" id="GO:0008914">
    <property type="term" value="F:leucyl-tRNA--protein transferase activity"/>
    <property type="evidence" value="ECO:0007669"/>
    <property type="project" value="UniProtKB-UniRule"/>
</dbReference>
<dbReference type="GO" id="GO:0030163">
    <property type="term" value="P:protein catabolic process"/>
    <property type="evidence" value="ECO:0007669"/>
    <property type="project" value="UniProtKB-UniRule"/>
</dbReference>
<keyword evidence="3 4" id="KW-0012">Acyltransferase</keyword>
<dbReference type="GO" id="GO:0005737">
    <property type="term" value="C:cytoplasm"/>
    <property type="evidence" value="ECO:0007669"/>
    <property type="project" value="UniProtKB-SubCell"/>
</dbReference>
<comment type="catalytic activity">
    <reaction evidence="4">
        <text>L-phenylalanyl-tRNA(Phe) + an N-terminal L-alpha-aminoacyl-[protein] = an N-terminal L-phenylalanyl-L-alpha-aminoacyl-[protein] + tRNA(Phe)</text>
        <dbReference type="Rhea" id="RHEA:43632"/>
        <dbReference type="Rhea" id="RHEA-COMP:9668"/>
        <dbReference type="Rhea" id="RHEA-COMP:9699"/>
        <dbReference type="Rhea" id="RHEA-COMP:10636"/>
        <dbReference type="Rhea" id="RHEA-COMP:10637"/>
        <dbReference type="ChEBI" id="CHEBI:78442"/>
        <dbReference type="ChEBI" id="CHEBI:78531"/>
        <dbReference type="ChEBI" id="CHEBI:78597"/>
        <dbReference type="ChEBI" id="CHEBI:83561"/>
        <dbReference type="EC" id="2.3.2.6"/>
    </reaction>
</comment>
<gene>
    <name evidence="4 5" type="primary">aat</name>
    <name evidence="5" type="ORF">SSA02_04960</name>
</gene>
<dbReference type="EC" id="2.3.2.6" evidence="4"/>
<evidence type="ECO:0000256" key="2">
    <source>
        <dbReference type="ARBA" id="ARBA00022679"/>
    </source>
</evidence>
<evidence type="ECO:0000256" key="3">
    <source>
        <dbReference type="ARBA" id="ARBA00023315"/>
    </source>
</evidence>